<name>A0ABS3JRN3_9BACT</name>
<keyword evidence="7" id="KW-1185">Reference proteome</keyword>
<evidence type="ECO:0000256" key="3">
    <source>
        <dbReference type="ARBA" id="ARBA00022991"/>
    </source>
</evidence>
<reference evidence="6 7" key="1">
    <citation type="submission" date="2021-03" db="EMBL/GenBank/DDBJ databases">
        <title>Fibrella sp. HMF5405 genome sequencing and assembly.</title>
        <authorList>
            <person name="Kang H."/>
            <person name="Kim H."/>
            <person name="Bae S."/>
            <person name="Joh K."/>
        </authorList>
    </citation>
    <scope>NUCLEOTIDE SEQUENCE [LARGE SCALE GENOMIC DNA]</scope>
    <source>
        <strain evidence="6 7">HMF5405</strain>
    </source>
</reference>
<dbReference type="Pfam" id="PF13426">
    <property type="entry name" value="PAS_9"/>
    <property type="match status" value="1"/>
</dbReference>
<protein>
    <submittedName>
        <fullName evidence="6">PAS domain-containing protein</fullName>
    </submittedName>
</protein>
<evidence type="ECO:0000259" key="5">
    <source>
        <dbReference type="PROSITE" id="PS50113"/>
    </source>
</evidence>
<feature type="domain" description="PAC" evidence="5">
    <location>
        <begin position="136"/>
        <end position="179"/>
    </location>
</feature>
<dbReference type="RefSeq" id="WP_207331538.1">
    <property type="nucleotide sequence ID" value="NZ_JAFMYW010000008.1"/>
</dbReference>
<dbReference type="NCBIfam" id="TIGR00229">
    <property type="entry name" value="sensory_box"/>
    <property type="match status" value="1"/>
</dbReference>
<keyword evidence="2" id="KW-0288">FMN</keyword>
<dbReference type="PANTHER" id="PTHR47429">
    <property type="entry name" value="PROTEIN TWIN LOV 1"/>
    <property type="match status" value="1"/>
</dbReference>
<dbReference type="Proteomes" id="UP000664628">
    <property type="component" value="Unassembled WGS sequence"/>
</dbReference>
<keyword evidence="1" id="KW-0285">Flavoprotein</keyword>
<keyword evidence="3" id="KW-0157">Chromophore</keyword>
<dbReference type="EMBL" id="JAFMYW010000008">
    <property type="protein sequence ID" value="MBO0951587.1"/>
    <property type="molecule type" value="Genomic_DNA"/>
</dbReference>
<dbReference type="PROSITE" id="PS50113">
    <property type="entry name" value="PAC"/>
    <property type="match status" value="1"/>
</dbReference>
<sequence>MIFSQAYSDMQQQAGRSNNLDGQRSFPAPCMEIYLLTQAQQKARRKEAGIFGKLATIFDWQLTRKQRRDYLQALNQGFTLVLTDSSKTVLWASHSFLTMTGYTTSEAVGQTTKFLQGEQTSSTELNRINSQLQKRMPVKADLVNYRKNGEAYVCRLEIEPLRNSQGEFTHFLAVEMEVV</sequence>
<accession>A0ABS3JRN3</accession>
<comment type="caution">
    <text evidence="6">The sequence shown here is derived from an EMBL/GenBank/DDBJ whole genome shotgun (WGS) entry which is preliminary data.</text>
</comment>
<feature type="domain" description="PAS" evidence="4">
    <location>
        <begin position="80"/>
        <end position="135"/>
    </location>
</feature>
<gene>
    <name evidence="6" type="ORF">J2I46_23590</name>
</gene>
<evidence type="ECO:0000256" key="1">
    <source>
        <dbReference type="ARBA" id="ARBA00022630"/>
    </source>
</evidence>
<dbReference type="PROSITE" id="PS50112">
    <property type="entry name" value="PAS"/>
    <property type="match status" value="1"/>
</dbReference>
<dbReference type="InterPro" id="IPR000014">
    <property type="entry name" value="PAS"/>
</dbReference>
<dbReference type="Gene3D" id="3.30.450.20">
    <property type="entry name" value="PAS domain"/>
    <property type="match status" value="1"/>
</dbReference>
<dbReference type="SUPFAM" id="SSF55785">
    <property type="entry name" value="PYP-like sensor domain (PAS domain)"/>
    <property type="match status" value="1"/>
</dbReference>
<dbReference type="InterPro" id="IPR000700">
    <property type="entry name" value="PAS-assoc_C"/>
</dbReference>
<evidence type="ECO:0000313" key="6">
    <source>
        <dbReference type="EMBL" id="MBO0951587.1"/>
    </source>
</evidence>
<dbReference type="PANTHER" id="PTHR47429:SF2">
    <property type="entry name" value="PROTEIN TWIN LOV 1"/>
    <property type="match status" value="1"/>
</dbReference>
<evidence type="ECO:0000313" key="7">
    <source>
        <dbReference type="Proteomes" id="UP000664628"/>
    </source>
</evidence>
<organism evidence="6 7">
    <name type="scientific">Fibrella forsythiae</name>
    <dbReference type="NCBI Taxonomy" id="2817061"/>
    <lineage>
        <taxon>Bacteria</taxon>
        <taxon>Pseudomonadati</taxon>
        <taxon>Bacteroidota</taxon>
        <taxon>Cytophagia</taxon>
        <taxon>Cytophagales</taxon>
        <taxon>Spirosomataceae</taxon>
        <taxon>Fibrella</taxon>
    </lineage>
</organism>
<evidence type="ECO:0000259" key="4">
    <source>
        <dbReference type="PROSITE" id="PS50112"/>
    </source>
</evidence>
<proteinExistence type="predicted"/>
<evidence type="ECO:0000256" key="2">
    <source>
        <dbReference type="ARBA" id="ARBA00022643"/>
    </source>
</evidence>
<dbReference type="CDD" id="cd00130">
    <property type="entry name" value="PAS"/>
    <property type="match status" value="1"/>
</dbReference>
<dbReference type="InterPro" id="IPR035965">
    <property type="entry name" value="PAS-like_dom_sf"/>
</dbReference>